<dbReference type="Proteomes" id="UP000494040">
    <property type="component" value="Unassembled WGS sequence"/>
</dbReference>
<dbReference type="PRINTS" id="PR00320">
    <property type="entry name" value="GPROTEINBRPT"/>
</dbReference>
<dbReference type="Pfam" id="PF00400">
    <property type="entry name" value="WD40"/>
    <property type="match status" value="7"/>
</dbReference>
<feature type="domain" description="Thiamin pyrophosphokinase catalytic" evidence="9">
    <location>
        <begin position="37"/>
        <end position="150"/>
    </location>
</feature>
<feature type="repeat" description="WD" evidence="7">
    <location>
        <begin position="231"/>
        <end position="272"/>
    </location>
</feature>
<keyword evidence="4" id="KW-0547">Nucleotide-binding</keyword>
<dbReference type="InterPro" id="IPR015943">
    <property type="entry name" value="WD40/YVTN_repeat-like_dom_sf"/>
</dbReference>
<dbReference type="PANTHER" id="PTHR44090:SF1">
    <property type="entry name" value="SUPERKILLER COMPLEX PROTEIN 8"/>
    <property type="match status" value="1"/>
</dbReference>
<dbReference type="Pfam" id="PF04263">
    <property type="entry name" value="TPK_catalytic"/>
    <property type="match status" value="1"/>
</dbReference>
<dbReference type="OrthoDB" id="17410at2759"/>
<keyword evidence="11" id="KW-1185">Reference proteome</keyword>
<feature type="repeat" description="WD" evidence="7">
    <location>
        <begin position="441"/>
        <end position="473"/>
    </location>
</feature>
<evidence type="ECO:0000256" key="8">
    <source>
        <dbReference type="SAM" id="MobiDB-lite"/>
    </source>
</evidence>
<dbReference type="PROSITE" id="PS50294">
    <property type="entry name" value="WD_REPEATS_REGION"/>
    <property type="match status" value="5"/>
</dbReference>
<dbReference type="GO" id="GO:0016301">
    <property type="term" value="F:kinase activity"/>
    <property type="evidence" value="ECO:0007669"/>
    <property type="project" value="UniProtKB-KW"/>
</dbReference>
<keyword evidence="6" id="KW-0067">ATP-binding</keyword>
<dbReference type="EnsemblMetazoa" id="XM_024230554.1">
    <property type="protein sequence ID" value="XP_024086322.1"/>
    <property type="gene ID" value="LOC106664549"/>
</dbReference>
<sequence>MAIWDPLHPSDPFSFQFGNYGLLILNREITLQPAAVEKLWNEATFKATVDGGTDRWLNYLEKHNLNVNSKFPNLISGDFDSVKKETLEYCRENGVMVESTPDQNYTDFQKCLKIILQKYQTKLDCIIAICESGGDRLDHLLQHINTAGKFELLRKEDMAHEGSIWSCAWGRSIKKKSNHKDHHNGEGDASRDSMDVEEIEEVEDFIVTGSMDNNVKLWNYSDNKLVQKNQLDGHCFGVVSLDINHDSSMIISSSLDSTIRVWNAQETKLEKKIEAGPLEVWTVAFSPDSKNIIAGSQNGKINVYGTESGVVESTLDTKGKFILSIAYSPDGNYIASGAVDGIITIFDVASGKLVQTLGGHAMPIRSLCFSPESNLLLTASDDKHIKLYDMKQATAVATLSGHESWVLSVAFSPDSNHFVSGSSDTLVKVWELKSKSCVHTFREHTDQVWQVKYNPDSNKIVSVSDDNSICIYSQDVPPSTQENNSTNDYDEL</sequence>
<dbReference type="GO" id="GO:0005524">
    <property type="term" value="F:ATP binding"/>
    <property type="evidence" value="ECO:0007669"/>
    <property type="project" value="UniProtKB-KW"/>
</dbReference>
<evidence type="ECO:0000256" key="1">
    <source>
        <dbReference type="ARBA" id="ARBA00022574"/>
    </source>
</evidence>
<dbReference type="CDD" id="cd07995">
    <property type="entry name" value="TPK"/>
    <property type="match status" value="1"/>
</dbReference>
<dbReference type="InterPro" id="IPR006282">
    <property type="entry name" value="Thi_PPkinase"/>
</dbReference>
<evidence type="ECO:0000256" key="5">
    <source>
        <dbReference type="ARBA" id="ARBA00022777"/>
    </source>
</evidence>
<evidence type="ECO:0000256" key="7">
    <source>
        <dbReference type="PROSITE-ProRule" id="PRU00221"/>
    </source>
</evidence>
<dbReference type="RefSeq" id="XP_024086322.1">
    <property type="nucleotide sequence ID" value="XM_024230554.1"/>
</dbReference>
<evidence type="ECO:0000313" key="10">
    <source>
        <dbReference type="EnsemblMetazoa" id="XP_024086322.1"/>
    </source>
</evidence>
<name>A0A8I6SUD9_CIMLE</name>
<dbReference type="GO" id="GO:0004788">
    <property type="term" value="F:thiamine diphosphokinase activity"/>
    <property type="evidence" value="ECO:0007669"/>
    <property type="project" value="InterPro"/>
</dbReference>
<dbReference type="SUPFAM" id="SSF50978">
    <property type="entry name" value="WD40 repeat-like"/>
    <property type="match status" value="1"/>
</dbReference>
<dbReference type="InterPro" id="IPR036759">
    <property type="entry name" value="TPK_catalytic_sf"/>
</dbReference>
<dbReference type="InterPro" id="IPR020472">
    <property type="entry name" value="WD40_PAC1"/>
</dbReference>
<feature type="repeat" description="WD" evidence="7">
    <location>
        <begin position="357"/>
        <end position="398"/>
    </location>
</feature>
<organism evidence="10 11">
    <name type="scientific">Cimex lectularius</name>
    <name type="common">Bed bug</name>
    <name type="synonym">Acanthia lectularia</name>
    <dbReference type="NCBI Taxonomy" id="79782"/>
    <lineage>
        <taxon>Eukaryota</taxon>
        <taxon>Metazoa</taxon>
        <taxon>Ecdysozoa</taxon>
        <taxon>Arthropoda</taxon>
        <taxon>Hexapoda</taxon>
        <taxon>Insecta</taxon>
        <taxon>Pterygota</taxon>
        <taxon>Neoptera</taxon>
        <taxon>Paraneoptera</taxon>
        <taxon>Hemiptera</taxon>
        <taxon>Heteroptera</taxon>
        <taxon>Panheteroptera</taxon>
        <taxon>Cimicomorpha</taxon>
        <taxon>Cimicidae</taxon>
        <taxon>Cimex</taxon>
    </lineage>
</organism>
<proteinExistence type="predicted"/>
<dbReference type="GO" id="GO:0016593">
    <property type="term" value="C:Cdc73/Paf1 complex"/>
    <property type="evidence" value="ECO:0007669"/>
    <property type="project" value="TreeGrafter"/>
</dbReference>
<dbReference type="GO" id="GO:0009229">
    <property type="term" value="P:thiamine diphosphate biosynthetic process"/>
    <property type="evidence" value="ECO:0007669"/>
    <property type="project" value="InterPro"/>
</dbReference>
<accession>A0A8I6SUD9</accession>
<dbReference type="Gene3D" id="2.130.10.10">
    <property type="entry name" value="YVTN repeat-like/Quinoprotein amine dehydrogenase"/>
    <property type="match status" value="1"/>
</dbReference>
<feature type="repeat" description="WD" evidence="7">
    <location>
        <begin position="315"/>
        <end position="356"/>
    </location>
</feature>
<dbReference type="InterPro" id="IPR036322">
    <property type="entry name" value="WD40_repeat_dom_sf"/>
</dbReference>
<dbReference type="InterPro" id="IPR001680">
    <property type="entry name" value="WD40_rpt"/>
</dbReference>
<dbReference type="NCBIfam" id="TIGR01378">
    <property type="entry name" value="thi_PPkinase"/>
    <property type="match status" value="1"/>
</dbReference>
<evidence type="ECO:0000256" key="3">
    <source>
        <dbReference type="ARBA" id="ARBA00022737"/>
    </source>
</evidence>
<keyword evidence="2" id="KW-0808">Transferase</keyword>
<keyword evidence="3" id="KW-0677">Repeat</keyword>
<dbReference type="PROSITE" id="PS50082">
    <property type="entry name" value="WD_REPEATS_2"/>
    <property type="match status" value="6"/>
</dbReference>
<dbReference type="SMART" id="SM00320">
    <property type="entry name" value="WD40"/>
    <property type="match status" value="7"/>
</dbReference>
<dbReference type="RefSeq" id="XP_024086321.1">
    <property type="nucleotide sequence ID" value="XM_024230553.1"/>
</dbReference>
<evidence type="ECO:0000313" key="11">
    <source>
        <dbReference type="Proteomes" id="UP000494040"/>
    </source>
</evidence>
<dbReference type="OMA" id="SKRKCLH"/>
<dbReference type="InterPro" id="IPR051510">
    <property type="entry name" value="SKI8"/>
</dbReference>
<reference evidence="10" key="1">
    <citation type="submission" date="2022-01" db="UniProtKB">
        <authorList>
            <consortium name="EnsemblMetazoa"/>
        </authorList>
    </citation>
    <scope>IDENTIFICATION</scope>
</reference>
<dbReference type="AlphaFoldDB" id="A0A8I6SUD9"/>
<protein>
    <recommendedName>
        <fullName evidence="9">Thiamin pyrophosphokinase catalytic domain-containing protein</fullName>
    </recommendedName>
</protein>
<dbReference type="KEGG" id="clec:106664549"/>
<feature type="repeat" description="WD" evidence="7">
    <location>
        <begin position="205"/>
        <end position="228"/>
    </location>
</feature>
<keyword evidence="1 7" id="KW-0853">WD repeat</keyword>
<evidence type="ECO:0000256" key="4">
    <source>
        <dbReference type="ARBA" id="ARBA00022741"/>
    </source>
</evidence>
<evidence type="ECO:0000256" key="6">
    <source>
        <dbReference type="ARBA" id="ARBA00022840"/>
    </source>
</evidence>
<dbReference type="GO" id="GO:0006772">
    <property type="term" value="P:thiamine metabolic process"/>
    <property type="evidence" value="ECO:0007669"/>
    <property type="project" value="InterPro"/>
</dbReference>
<dbReference type="GeneID" id="106664549"/>
<feature type="region of interest" description="Disordered" evidence="8">
    <location>
        <begin position="473"/>
        <end position="492"/>
    </location>
</feature>
<dbReference type="EnsemblMetazoa" id="XM_024230553.1">
    <property type="protein sequence ID" value="XP_024086321.1"/>
    <property type="gene ID" value="LOC106664549"/>
</dbReference>
<dbReference type="CDD" id="cd00200">
    <property type="entry name" value="WD40"/>
    <property type="match status" value="1"/>
</dbReference>
<evidence type="ECO:0000256" key="2">
    <source>
        <dbReference type="ARBA" id="ARBA00022679"/>
    </source>
</evidence>
<dbReference type="InterPro" id="IPR007371">
    <property type="entry name" value="TPK_catalytic"/>
</dbReference>
<dbReference type="SUPFAM" id="SSF63999">
    <property type="entry name" value="Thiamin pyrophosphokinase, catalytic domain"/>
    <property type="match status" value="1"/>
</dbReference>
<dbReference type="Gene3D" id="3.40.50.10240">
    <property type="entry name" value="Thiamin pyrophosphokinase, catalytic domain"/>
    <property type="match status" value="1"/>
</dbReference>
<dbReference type="PANTHER" id="PTHR44090">
    <property type="entry name" value="WD REPEAT-CONTAINING PROTEIN 61"/>
    <property type="match status" value="1"/>
</dbReference>
<feature type="repeat" description="WD" evidence="7">
    <location>
        <begin position="399"/>
        <end position="440"/>
    </location>
</feature>
<evidence type="ECO:0000259" key="9">
    <source>
        <dbReference type="Pfam" id="PF04263"/>
    </source>
</evidence>
<keyword evidence="5" id="KW-0418">Kinase</keyword>